<keyword evidence="2 7" id="KW-0813">Transport</keyword>
<dbReference type="InterPro" id="IPR000515">
    <property type="entry name" value="MetI-like"/>
</dbReference>
<evidence type="ECO:0000313" key="9">
    <source>
        <dbReference type="EMBL" id="GAF27263.1"/>
    </source>
</evidence>
<dbReference type="EMBL" id="DF238840">
    <property type="protein sequence ID" value="GAF27263.1"/>
    <property type="molecule type" value="Genomic_DNA"/>
</dbReference>
<dbReference type="GO" id="GO:0005886">
    <property type="term" value="C:plasma membrane"/>
    <property type="evidence" value="ECO:0007669"/>
    <property type="project" value="UniProtKB-SubCell"/>
</dbReference>
<dbReference type="PANTHER" id="PTHR43744">
    <property type="entry name" value="ABC TRANSPORTER PERMEASE PROTEIN MG189-RELATED-RELATED"/>
    <property type="match status" value="1"/>
</dbReference>
<reference evidence="9" key="1">
    <citation type="journal article" date="2014" name="Gene">
        <title>Genome-guided analysis of transformation efficiency and carbon dioxide assimilation by Moorella thermoacetica Y72.</title>
        <authorList>
            <person name="Tsukahara K."/>
            <person name="Kita A."/>
            <person name="Nakashimada Y."/>
            <person name="Hoshino T."/>
            <person name="Murakami K."/>
        </authorList>
    </citation>
    <scope>NUCLEOTIDE SEQUENCE [LARGE SCALE GENOMIC DNA]</scope>
    <source>
        <strain evidence="9">Y72</strain>
    </source>
</reference>
<gene>
    <name evidence="9" type="ORF">MTY_2604</name>
</gene>
<feature type="transmembrane region" description="Helical" evidence="7">
    <location>
        <begin position="236"/>
        <end position="257"/>
    </location>
</feature>
<dbReference type="CDD" id="cd06261">
    <property type="entry name" value="TM_PBP2"/>
    <property type="match status" value="1"/>
</dbReference>
<accession>A0A0S6UFG6</accession>
<organism evidence="9">
    <name type="scientific">Moorella thermoacetica Y72</name>
    <dbReference type="NCBI Taxonomy" id="1325331"/>
    <lineage>
        <taxon>Bacteria</taxon>
        <taxon>Bacillati</taxon>
        <taxon>Bacillota</taxon>
        <taxon>Clostridia</taxon>
        <taxon>Neomoorellales</taxon>
        <taxon>Neomoorellaceae</taxon>
        <taxon>Neomoorella</taxon>
    </lineage>
</organism>
<evidence type="ECO:0000256" key="2">
    <source>
        <dbReference type="ARBA" id="ARBA00022448"/>
    </source>
</evidence>
<name>A0A0S6UFG6_NEOTH</name>
<feature type="domain" description="ABC transmembrane type-1" evidence="8">
    <location>
        <begin position="67"/>
        <end position="257"/>
    </location>
</feature>
<keyword evidence="4 7" id="KW-0812">Transmembrane</keyword>
<evidence type="ECO:0000256" key="7">
    <source>
        <dbReference type="RuleBase" id="RU363032"/>
    </source>
</evidence>
<protein>
    <submittedName>
        <fullName evidence="9">ABC-type sugar transport system, permease component</fullName>
    </submittedName>
</protein>
<evidence type="ECO:0000256" key="3">
    <source>
        <dbReference type="ARBA" id="ARBA00022475"/>
    </source>
</evidence>
<dbReference type="PROSITE" id="PS50928">
    <property type="entry name" value="ABC_TM1"/>
    <property type="match status" value="1"/>
</dbReference>
<evidence type="ECO:0000256" key="1">
    <source>
        <dbReference type="ARBA" id="ARBA00004651"/>
    </source>
</evidence>
<dbReference type="InterPro" id="IPR035906">
    <property type="entry name" value="MetI-like_sf"/>
</dbReference>
<dbReference type="Proteomes" id="UP000063718">
    <property type="component" value="Unassembled WGS sequence"/>
</dbReference>
<dbReference type="Gene3D" id="1.10.3720.10">
    <property type="entry name" value="MetI-like"/>
    <property type="match status" value="1"/>
</dbReference>
<evidence type="ECO:0000259" key="8">
    <source>
        <dbReference type="PROSITE" id="PS50928"/>
    </source>
</evidence>
<dbReference type="AlphaFoldDB" id="A0A0S6UFG6"/>
<keyword evidence="9" id="KW-0762">Sugar transport</keyword>
<evidence type="ECO:0000256" key="5">
    <source>
        <dbReference type="ARBA" id="ARBA00022989"/>
    </source>
</evidence>
<feature type="transmembrane region" description="Helical" evidence="7">
    <location>
        <begin position="54"/>
        <end position="83"/>
    </location>
</feature>
<comment type="subcellular location">
    <subcellularLocation>
        <location evidence="1 7">Cell membrane</location>
        <topology evidence="1 7">Multi-pass membrane protein</topology>
    </subcellularLocation>
</comment>
<dbReference type="PANTHER" id="PTHR43744:SF8">
    <property type="entry name" value="SN-GLYCEROL-3-PHOSPHATE TRANSPORT SYSTEM PERMEASE PROTEIN UGPE"/>
    <property type="match status" value="1"/>
</dbReference>
<sequence>MKTKIPWWHFPLLLVVLGSLLPLIWMLATAWKTPEQVFNASLNPWPYPATAANFAYVVGAIPLGRYILNTFIIAFIVTAAKLLTSTLAAYGFTQFSFRGRETLFYLCLLSIFVPFTVTMMPNYLFMSRMGWLNTYTGVALPQMADALGIFLLRQSIRSIPPSLVEAARLDRVGHGRILGRVLLPAIKPSLIALGILFFINTWNEYFWPLLMINDKSMYTLPLALQMFTNLEGGTNWGAMMAAATLASLPPLVAYLLAQRYVMDTFVQSGLKG</sequence>
<evidence type="ECO:0000256" key="4">
    <source>
        <dbReference type="ARBA" id="ARBA00022692"/>
    </source>
</evidence>
<feature type="transmembrane region" description="Helical" evidence="7">
    <location>
        <begin position="177"/>
        <end position="199"/>
    </location>
</feature>
<feature type="transmembrane region" description="Helical" evidence="7">
    <location>
        <begin position="103"/>
        <end position="125"/>
    </location>
</feature>
<proteinExistence type="inferred from homology"/>
<dbReference type="SUPFAM" id="SSF161098">
    <property type="entry name" value="MetI-like"/>
    <property type="match status" value="1"/>
</dbReference>
<dbReference type="RefSeq" id="WP_025775015.1">
    <property type="nucleotide sequence ID" value="NZ_DF238840.1"/>
</dbReference>
<dbReference type="GO" id="GO:0055085">
    <property type="term" value="P:transmembrane transport"/>
    <property type="evidence" value="ECO:0007669"/>
    <property type="project" value="InterPro"/>
</dbReference>
<dbReference type="Pfam" id="PF00528">
    <property type="entry name" value="BPD_transp_1"/>
    <property type="match status" value="1"/>
</dbReference>
<evidence type="ECO:0000256" key="6">
    <source>
        <dbReference type="ARBA" id="ARBA00023136"/>
    </source>
</evidence>
<keyword evidence="3" id="KW-1003">Cell membrane</keyword>
<keyword evidence="6 7" id="KW-0472">Membrane</keyword>
<keyword evidence="5 7" id="KW-1133">Transmembrane helix</keyword>
<comment type="similarity">
    <text evidence="7">Belongs to the binding-protein-dependent transport system permease family.</text>
</comment>